<dbReference type="EMBL" id="FPHZ01000059">
    <property type="protein sequence ID" value="SFV87662.1"/>
    <property type="molecule type" value="Genomic_DNA"/>
</dbReference>
<protein>
    <recommendedName>
        <fullName evidence="3">HIG1 domain-containing protein</fullName>
    </recommendedName>
</protein>
<name>A0A1W1E112_9ZZZZ</name>
<feature type="transmembrane region" description="Helical" evidence="1">
    <location>
        <begin position="6"/>
        <end position="27"/>
    </location>
</feature>
<dbReference type="AlphaFoldDB" id="A0A1W1E112"/>
<organism evidence="2">
    <name type="scientific">hydrothermal vent metagenome</name>
    <dbReference type="NCBI Taxonomy" id="652676"/>
    <lineage>
        <taxon>unclassified sequences</taxon>
        <taxon>metagenomes</taxon>
        <taxon>ecological metagenomes</taxon>
    </lineage>
</organism>
<keyword evidence="1" id="KW-0472">Membrane</keyword>
<evidence type="ECO:0000256" key="1">
    <source>
        <dbReference type="SAM" id="Phobius"/>
    </source>
</evidence>
<sequence>MTEVLIVIVIIAILIALGFGLMGMLRGGKEGSDKMFKSLVMRVALSVILFIFVMFAGAMGWIKPNGMMIDAPVTQQPVQK</sequence>
<evidence type="ECO:0000313" key="2">
    <source>
        <dbReference type="EMBL" id="SFV87662.1"/>
    </source>
</evidence>
<dbReference type="InterPro" id="IPR021313">
    <property type="entry name" value="DUF2909"/>
</dbReference>
<feature type="transmembrane region" description="Helical" evidence="1">
    <location>
        <begin position="39"/>
        <end position="62"/>
    </location>
</feature>
<dbReference type="Pfam" id="PF11137">
    <property type="entry name" value="DUF2909"/>
    <property type="match status" value="1"/>
</dbReference>
<reference evidence="2" key="1">
    <citation type="submission" date="2016-10" db="EMBL/GenBank/DDBJ databases">
        <authorList>
            <person name="de Groot N.N."/>
        </authorList>
    </citation>
    <scope>NUCLEOTIDE SEQUENCE</scope>
</reference>
<keyword evidence="1" id="KW-0812">Transmembrane</keyword>
<evidence type="ECO:0008006" key="3">
    <source>
        <dbReference type="Google" id="ProtNLM"/>
    </source>
</evidence>
<proteinExistence type="predicted"/>
<accession>A0A1W1E112</accession>
<gene>
    <name evidence="2" type="ORF">MNB_SUP05-SYMBIONT-5-470</name>
</gene>
<keyword evidence="1" id="KW-1133">Transmembrane helix</keyword>
<dbReference type="NCBIfam" id="NF033233">
    <property type="entry name" value="twin_helix"/>
    <property type="match status" value="1"/>
</dbReference>